<keyword evidence="3" id="KW-0378">Hydrolase</keyword>
<accession>A0ABX6WMX9</accession>
<keyword evidence="2" id="KW-0479">Metal-binding</keyword>
<evidence type="ECO:0000313" key="6">
    <source>
        <dbReference type="EMBL" id="QPI61391.1"/>
    </source>
</evidence>
<keyword evidence="7" id="KW-1185">Reference proteome</keyword>
<dbReference type="InterPro" id="IPR001279">
    <property type="entry name" value="Metallo-B-lactamas"/>
</dbReference>
<comment type="similarity">
    <text evidence="1">Belongs to the metallo-beta-lactamase superfamily.</text>
</comment>
<proteinExistence type="inferred from homology"/>
<dbReference type="PANTHER" id="PTHR42978:SF6">
    <property type="entry name" value="QUORUM-QUENCHING LACTONASE YTNP-RELATED"/>
    <property type="match status" value="1"/>
</dbReference>
<dbReference type="Gene3D" id="3.60.15.10">
    <property type="entry name" value="Ribonuclease Z/Hydroxyacylglutathione hydrolase-like"/>
    <property type="match status" value="1"/>
</dbReference>
<dbReference type="SUPFAM" id="SSF56281">
    <property type="entry name" value="Metallo-hydrolase/oxidoreductase"/>
    <property type="match status" value="1"/>
</dbReference>
<dbReference type="PROSITE" id="PS51318">
    <property type="entry name" value="TAT"/>
    <property type="match status" value="1"/>
</dbReference>
<evidence type="ECO:0000256" key="2">
    <source>
        <dbReference type="ARBA" id="ARBA00022723"/>
    </source>
</evidence>
<dbReference type="SMART" id="SM00849">
    <property type="entry name" value="Lactamase_B"/>
    <property type="match status" value="1"/>
</dbReference>
<evidence type="ECO:0000313" key="7">
    <source>
        <dbReference type="Proteomes" id="UP000663421"/>
    </source>
</evidence>
<reference evidence="6 7" key="1">
    <citation type="submission" date="2020-11" db="EMBL/GenBank/DDBJ databases">
        <title>Complete genome sequence unveiled secondary metabolic potentials in Streptomyces solisilvae HNM0141.</title>
        <authorList>
            <person name="Huang X."/>
        </authorList>
    </citation>
    <scope>NUCLEOTIDE SEQUENCE [LARGE SCALE GENOMIC DNA]</scope>
    <source>
        <strain evidence="6 7">HNM0141</strain>
    </source>
</reference>
<organism evidence="6 7">
    <name type="scientific">Streptomyces malaysiensis</name>
    <dbReference type="NCBI Taxonomy" id="92644"/>
    <lineage>
        <taxon>Bacteria</taxon>
        <taxon>Bacillati</taxon>
        <taxon>Actinomycetota</taxon>
        <taxon>Actinomycetes</taxon>
        <taxon>Kitasatosporales</taxon>
        <taxon>Streptomycetaceae</taxon>
        <taxon>Streptomyces</taxon>
        <taxon>Streptomyces violaceusniger group</taxon>
    </lineage>
</organism>
<gene>
    <name evidence="6" type="ORF">I1A49_46630</name>
</gene>
<protein>
    <submittedName>
        <fullName evidence="6">MBL fold metallo-hydrolase</fullName>
    </submittedName>
</protein>
<dbReference type="InterPro" id="IPR036866">
    <property type="entry name" value="RibonucZ/Hydroxyglut_hydro"/>
</dbReference>
<feature type="domain" description="Metallo-beta-lactamase" evidence="5">
    <location>
        <begin position="114"/>
        <end position="328"/>
    </location>
</feature>
<dbReference type="Pfam" id="PF00753">
    <property type="entry name" value="Lactamase_B"/>
    <property type="match status" value="1"/>
</dbReference>
<dbReference type="InterPro" id="IPR006311">
    <property type="entry name" value="TAT_signal"/>
</dbReference>
<name>A0ABX6WMX9_STRMQ</name>
<evidence type="ECO:0000259" key="5">
    <source>
        <dbReference type="SMART" id="SM00849"/>
    </source>
</evidence>
<sequence>MHSDQPLRPMNRRGFIGAAAGISAGFGAAALLDGGRALTSGTHGTPAATSEQAMQASTITLGNVTISRVVEYMGPVGMTSREFFPDSPEKLWRQNRSWLSPDFWNPDTDAVRIALQTWVLRSEGRTILIDTVAGNGKFRPYAKTWQYLDTGFLRRLSRAGVRPQDVDIVVNTHLHNDHVGWNTRREGRDWVPTFPNATYLIPETEFTFWTPEHRSKAKDPKAALNVWEDSILPVHQAGLVKLWDGSHTIDGNLTLDLAPGHTPGSSVVRLQSGGDRAVFAGDLLHTPLQLEHPEFDSCFEEDEKQARMTRRRTLEWAADRKVLLLPAHLPGHGAVEIARNGSHFVIKKWAGFSRI</sequence>
<evidence type="ECO:0000256" key="1">
    <source>
        <dbReference type="ARBA" id="ARBA00007749"/>
    </source>
</evidence>
<dbReference type="CDD" id="cd16277">
    <property type="entry name" value="metallo-hydrolase-like_MBL-fold"/>
    <property type="match status" value="1"/>
</dbReference>
<evidence type="ECO:0000256" key="4">
    <source>
        <dbReference type="ARBA" id="ARBA00022833"/>
    </source>
</evidence>
<dbReference type="EMBL" id="CP065050">
    <property type="protein sequence ID" value="QPI61391.1"/>
    <property type="molecule type" value="Genomic_DNA"/>
</dbReference>
<keyword evidence="4" id="KW-0862">Zinc</keyword>
<dbReference type="InterPro" id="IPR051013">
    <property type="entry name" value="MBL_superfamily_lactonases"/>
</dbReference>
<dbReference type="Proteomes" id="UP000663421">
    <property type="component" value="Chromosome"/>
</dbReference>
<evidence type="ECO:0000256" key="3">
    <source>
        <dbReference type="ARBA" id="ARBA00022801"/>
    </source>
</evidence>
<dbReference type="PANTHER" id="PTHR42978">
    <property type="entry name" value="QUORUM-QUENCHING LACTONASE YTNP-RELATED-RELATED"/>
    <property type="match status" value="1"/>
</dbReference>